<accession>A0A197KG98</accession>
<protein>
    <submittedName>
        <fullName evidence="2">Uncharacterized protein</fullName>
    </submittedName>
</protein>
<feature type="transmembrane region" description="Helical" evidence="1">
    <location>
        <begin position="29"/>
        <end position="51"/>
    </location>
</feature>
<evidence type="ECO:0000313" key="2">
    <source>
        <dbReference type="EMBL" id="OAQ36752.1"/>
    </source>
</evidence>
<evidence type="ECO:0000313" key="3">
    <source>
        <dbReference type="Proteomes" id="UP000078512"/>
    </source>
</evidence>
<keyword evidence="1" id="KW-0472">Membrane</keyword>
<organism evidence="2 3">
    <name type="scientific">Linnemannia elongata AG-77</name>
    <dbReference type="NCBI Taxonomy" id="1314771"/>
    <lineage>
        <taxon>Eukaryota</taxon>
        <taxon>Fungi</taxon>
        <taxon>Fungi incertae sedis</taxon>
        <taxon>Mucoromycota</taxon>
        <taxon>Mortierellomycotina</taxon>
        <taxon>Mortierellomycetes</taxon>
        <taxon>Mortierellales</taxon>
        <taxon>Mortierellaceae</taxon>
        <taxon>Linnemannia</taxon>
    </lineage>
</organism>
<keyword evidence="3" id="KW-1185">Reference proteome</keyword>
<reference evidence="2 3" key="1">
    <citation type="submission" date="2016-05" db="EMBL/GenBank/DDBJ databases">
        <title>Genome sequencing reveals origins of a unique bacterial endosymbiosis in the earliest lineages of terrestrial Fungi.</title>
        <authorList>
            <consortium name="DOE Joint Genome Institute"/>
            <person name="Uehling J."/>
            <person name="Gryganskyi A."/>
            <person name="Hameed K."/>
            <person name="Tschaplinski T."/>
            <person name="Misztal P."/>
            <person name="Wu S."/>
            <person name="Desiro A."/>
            <person name="Vande Pol N."/>
            <person name="Du Z.-Y."/>
            <person name="Zienkiewicz A."/>
            <person name="Zienkiewicz K."/>
            <person name="Morin E."/>
            <person name="Tisserant E."/>
            <person name="Splivallo R."/>
            <person name="Hainaut M."/>
            <person name="Henrissat B."/>
            <person name="Ohm R."/>
            <person name="Kuo A."/>
            <person name="Yan J."/>
            <person name="Lipzen A."/>
            <person name="Nolan M."/>
            <person name="Labutti K."/>
            <person name="Barry K."/>
            <person name="Goldstein A."/>
            <person name="Labbe J."/>
            <person name="Schadt C."/>
            <person name="Tuskan G."/>
            <person name="Grigoriev I."/>
            <person name="Martin F."/>
            <person name="Vilgalys R."/>
            <person name="Bonito G."/>
        </authorList>
    </citation>
    <scope>NUCLEOTIDE SEQUENCE [LARGE SCALE GENOMIC DNA]</scope>
    <source>
        <strain evidence="2 3">AG-77</strain>
    </source>
</reference>
<sequence length="77" mass="8588">MTAKKKGLSSDTAAKVILQLGTRGRGAQMELVCIMFTLVLLIGCLCSRLTFKNKKEKAQQNNKLIFTKESSNQKVKR</sequence>
<dbReference type="EMBL" id="KV442011">
    <property type="protein sequence ID" value="OAQ36752.1"/>
    <property type="molecule type" value="Genomic_DNA"/>
</dbReference>
<dbReference type="AlphaFoldDB" id="A0A197KG98"/>
<proteinExistence type="predicted"/>
<evidence type="ECO:0000256" key="1">
    <source>
        <dbReference type="SAM" id="Phobius"/>
    </source>
</evidence>
<dbReference type="Proteomes" id="UP000078512">
    <property type="component" value="Unassembled WGS sequence"/>
</dbReference>
<name>A0A197KG98_9FUNG</name>
<keyword evidence="1" id="KW-1133">Transmembrane helix</keyword>
<gene>
    <name evidence="2" type="ORF">K457DRAFT_131925</name>
</gene>
<keyword evidence="1" id="KW-0812">Transmembrane</keyword>